<sequence length="225" mass="25402">MPPLYKLLVATLLICIVLPLSVVTHEFGHAMTGQLLGKKNARIIVWPGWQIYPKFDSSKQAEWPKGAIAQTMFVPPRPNLRIENSRDYLAQNILFKPVVRVSSVSLNEKEIGLVSLMGSGLNWLLSVLALCFLMIFKNNKFMLIICTPFAFLYYDLVTYSLLPTFFDLRHWIFWGGSKAEPLLALSQFGWDHNLAVVFICTIAIVQSVSTLKVLNAQITGSNFHN</sequence>
<dbReference type="Proteomes" id="UP000006327">
    <property type="component" value="Unassembled WGS sequence"/>
</dbReference>
<proteinExistence type="predicted"/>
<evidence type="ECO:0000313" key="3">
    <source>
        <dbReference type="Proteomes" id="UP000006327"/>
    </source>
</evidence>
<evidence type="ECO:0000256" key="1">
    <source>
        <dbReference type="SAM" id="Phobius"/>
    </source>
</evidence>
<feature type="transmembrane region" description="Helical" evidence="1">
    <location>
        <begin position="141"/>
        <end position="162"/>
    </location>
</feature>
<keyword evidence="1" id="KW-0472">Membrane</keyword>
<keyword evidence="1" id="KW-1133">Transmembrane helix</keyword>
<feature type="transmembrane region" description="Helical" evidence="1">
    <location>
        <begin position="111"/>
        <end position="134"/>
    </location>
</feature>
<dbReference type="AlphaFoldDB" id="K6Y356"/>
<reference evidence="2 3" key="1">
    <citation type="journal article" date="2017" name="Antonie Van Leeuwenhoek">
        <title>Rhizobium rhizosphaerae sp. nov., a novel species isolated from rice rhizosphere.</title>
        <authorList>
            <person name="Zhao J.J."/>
            <person name="Zhang J."/>
            <person name="Zhang R.J."/>
            <person name="Zhang C.W."/>
            <person name="Yin H.Q."/>
            <person name="Zhang X.X."/>
        </authorList>
    </citation>
    <scope>NUCLEOTIDE SEQUENCE [LARGE SCALE GENOMIC DNA]</scope>
    <source>
        <strain evidence="2 3">BSs20135</strain>
    </source>
</reference>
<keyword evidence="3" id="KW-1185">Reference proteome</keyword>
<feature type="transmembrane region" description="Helical" evidence="1">
    <location>
        <begin position="194"/>
        <end position="214"/>
    </location>
</feature>
<comment type="caution">
    <text evidence="2">The sequence shown here is derived from an EMBL/GenBank/DDBJ whole genome shotgun (WGS) entry which is preliminary data.</text>
</comment>
<name>K6Y356_9ALTE</name>
<dbReference type="EMBL" id="BAEO01000015">
    <property type="protein sequence ID" value="GAC18356.1"/>
    <property type="molecule type" value="Genomic_DNA"/>
</dbReference>
<evidence type="ECO:0000313" key="2">
    <source>
        <dbReference type="EMBL" id="GAC18356.1"/>
    </source>
</evidence>
<gene>
    <name evidence="2" type="ORF">GARC_1381</name>
</gene>
<organism evidence="2 3">
    <name type="scientific">Paraglaciecola arctica BSs20135</name>
    <dbReference type="NCBI Taxonomy" id="493475"/>
    <lineage>
        <taxon>Bacteria</taxon>
        <taxon>Pseudomonadati</taxon>
        <taxon>Pseudomonadota</taxon>
        <taxon>Gammaproteobacteria</taxon>
        <taxon>Alteromonadales</taxon>
        <taxon>Alteromonadaceae</taxon>
        <taxon>Paraglaciecola</taxon>
    </lineage>
</organism>
<evidence type="ECO:0008006" key="4">
    <source>
        <dbReference type="Google" id="ProtNLM"/>
    </source>
</evidence>
<accession>K6Y356</accession>
<protein>
    <recommendedName>
        <fullName evidence="4">Peptidase M50 domain-containing protein</fullName>
    </recommendedName>
</protein>
<keyword evidence="1" id="KW-0812">Transmembrane</keyword>